<sequence>MSLIRRNTDLLPGLLNDVFTPDWFGGMDSYKTNLPAVNIAEGETEFVLELAIPGKKKADFNVELDNDVLTISMESQEEQEEKKPEFTRREFHYASFKRAFTLPESVNQDGIEADYKDGILKFVLPKKEEALPKAKRLIEIGK</sequence>
<dbReference type="CDD" id="cd06464">
    <property type="entry name" value="ACD_sHsps-like"/>
    <property type="match status" value="1"/>
</dbReference>
<comment type="similarity">
    <text evidence="1 2">Belongs to the small heat shock protein (HSP20) family.</text>
</comment>
<dbReference type="PROSITE" id="PS01031">
    <property type="entry name" value="SHSP"/>
    <property type="match status" value="1"/>
</dbReference>
<comment type="caution">
    <text evidence="4">The sequence shown here is derived from an EMBL/GenBank/DDBJ whole genome shotgun (WGS) entry which is preliminary data.</text>
</comment>
<gene>
    <name evidence="4" type="ORF">QU605_04930</name>
</gene>
<dbReference type="InterPro" id="IPR008978">
    <property type="entry name" value="HSP20-like_chaperone"/>
</dbReference>
<dbReference type="SUPFAM" id="SSF49764">
    <property type="entry name" value="HSP20-like chaperones"/>
    <property type="match status" value="1"/>
</dbReference>
<keyword evidence="5" id="KW-1185">Reference proteome</keyword>
<dbReference type="EMBL" id="JAUDUY010000002">
    <property type="protein sequence ID" value="MDM9630801.1"/>
    <property type="molecule type" value="Genomic_DNA"/>
</dbReference>
<dbReference type="Gene3D" id="2.60.40.790">
    <property type="match status" value="1"/>
</dbReference>
<dbReference type="Pfam" id="PF00011">
    <property type="entry name" value="HSP20"/>
    <property type="match status" value="1"/>
</dbReference>
<reference evidence="4" key="1">
    <citation type="submission" date="2023-06" db="EMBL/GenBank/DDBJ databases">
        <title>Robiginitalea aurantiacus sp. nov. and Algoriphagus sediminis sp. nov., isolated from coastal sediment.</title>
        <authorList>
            <person name="Zhou Z.Y."/>
            <person name="An J."/>
            <person name="Jia Y.W."/>
            <person name="Du Z.J."/>
        </authorList>
    </citation>
    <scope>NUCLEOTIDE SEQUENCE</scope>
    <source>
        <strain evidence="4">M39</strain>
    </source>
</reference>
<feature type="domain" description="SHSP" evidence="3">
    <location>
        <begin position="28"/>
        <end position="142"/>
    </location>
</feature>
<accession>A0ABT7WD05</accession>
<dbReference type="Proteomes" id="UP001174839">
    <property type="component" value="Unassembled WGS sequence"/>
</dbReference>
<proteinExistence type="inferred from homology"/>
<dbReference type="InterPro" id="IPR002068">
    <property type="entry name" value="A-crystallin/Hsp20_dom"/>
</dbReference>
<dbReference type="InterPro" id="IPR031107">
    <property type="entry name" value="Small_HSP"/>
</dbReference>
<name>A0ABT7WD05_9FLAO</name>
<evidence type="ECO:0000259" key="3">
    <source>
        <dbReference type="PROSITE" id="PS01031"/>
    </source>
</evidence>
<dbReference type="RefSeq" id="WP_289724166.1">
    <property type="nucleotide sequence ID" value="NZ_JAUDUY010000002.1"/>
</dbReference>
<dbReference type="PANTHER" id="PTHR11527">
    <property type="entry name" value="HEAT-SHOCK PROTEIN 20 FAMILY MEMBER"/>
    <property type="match status" value="1"/>
</dbReference>
<organism evidence="4 5">
    <name type="scientific">Robiginitalea aurantiaca</name>
    <dbReference type="NCBI Taxonomy" id="3056915"/>
    <lineage>
        <taxon>Bacteria</taxon>
        <taxon>Pseudomonadati</taxon>
        <taxon>Bacteroidota</taxon>
        <taxon>Flavobacteriia</taxon>
        <taxon>Flavobacteriales</taxon>
        <taxon>Flavobacteriaceae</taxon>
        <taxon>Robiginitalea</taxon>
    </lineage>
</organism>
<evidence type="ECO:0000313" key="5">
    <source>
        <dbReference type="Proteomes" id="UP001174839"/>
    </source>
</evidence>
<evidence type="ECO:0000256" key="1">
    <source>
        <dbReference type="PROSITE-ProRule" id="PRU00285"/>
    </source>
</evidence>
<evidence type="ECO:0000313" key="4">
    <source>
        <dbReference type="EMBL" id="MDM9630801.1"/>
    </source>
</evidence>
<protein>
    <submittedName>
        <fullName evidence="4">Hsp20/alpha crystallin family protein</fullName>
    </submittedName>
</protein>
<evidence type="ECO:0000256" key="2">
    <source>
        <dbReference type="RuleBase" id="RU003616"/>
    </source>
</evidence>